<dbReference type="RefSeq" id="WP_109263120.1">
    <property type="nucleotide sequence ID" value="NZ_QEWP01000002.1"/>
</dbReference>
<dbReference type="OrthoDB" id="369355at2"/>
<keyword evidence="1" id="KW-1133">Transmembrane helix</keyword>
<keyword evidence="1" id="KW-0472">Membrane</keyword>
<evidence type="ECO:0008006" key="4">
    <source>
        <dbReference type="Google" id="ProtNLM"/>
    </source>
</evidence>
<evidence type="ECO:0000313" key="2">
    <source>
        <dbReference type="EMBL" id="PWE00749.1"/>
    </source>
</evidence>
<protein>
    <recommendedName>
        <fullName evidence="4">Potassium transporter TrkA</fullName>
    </recommendedName>
</protein>
<dbReference type="AlphaFoldDB" id="A0A2U2BCF2"/>
<sequence>MGSLISFLIIFTLSVLITKIASQALIHTGLSKEVAQFQARSAFTGVGFTTGEAENIVNHPVRRKIVMSLMLIGNVGIISAMASLILTFVNNNLESQENILRLAIILGGLSIL</sequence>
<keyword evidence="1" id="KW-0812">Transmembrane</keyword>
<proteinExistence type="predicted"/>
<keyword evidence="3" id="KW-1185">Reference proteome</keyword>
<evidence type="ECO:0000256" key="1">
    <source>
        <dbReference type="SAM" id="Phobius"/>
    </source>
</evidence>
<comment type="caution">
    <text evidence="2">The sequence shown here is derived from an EMBL/GenBank/DDBJ whole genome shotgun (WGS) entry which is preliminary data.</text>
</comment>
<feature type="transmembrane region" description="Helical" evidence="1">
    <location>
        <begin position="65"/>
        <end position="89"/>
    </location>
</feature>
<dbReference type="Proteomes" id="UP000244956">
    <property type="component" value="Unassembled WGS sequence"/>
</dbReference>
<accession>A0A2U2BCF2</accession>
<organism evidence="2 3">
    <name type="scientific">Marinilabilia rubra</name>
    <dbReference type="NCBI Taxonomy" id="2162893"/>
    <lineage>
        <taxon>Bacteria</taxon>
        <taxon>Pseudomonadati</taxon>
        <taxon>Bacteroidota</taxon>
        <taxon>Bacteroidia</taxon>
        <taxon>Marinilabiliales</taxon>
        <taxon>Marinilabiliaceae</taxon>
        <taxon>Marinilabilia</taxon>
    </lineage>
</organism>
<name>A0A2U2BCF2_9BACT</name>
<dbReference type="EMBL" id="QEWP01000002">
    <property type="protein sequence ID" value="PWE00749.1"/>
    <property type="molecule type" value="Genomic_DNA"/>
</dbReference>
<evidence type="ECO:0000313" key="3">
    <source>
        <dbReference type="Proteomes" id="UP000244956"/>
    </source>
</evidence>
<gene>
    <name evidence="2" type="ORF">DDZ16_03915</name>
</gene>
<reference evidence="2 3" key="1">
    <citation type="submission" date="2018-05" db="EMBL/GenBank/DDBJ databases">
        <title>Marinilabilia rubrum sp. nov., isolated from saltern sediment.</title>
        <authorList>
            <person name="Zhang R."/>
        </authorList>
    </citation>
    <scope>NUCLEOTIDE SEQUENCE [LARGE SCALE GENOMIC DNA]</scope>
    <source>
        <strain evidence="2 3">WTE16</strain>
    </source>
</reference>